<organism evidence="1 2">
    <name type="scientific">Elasticomyces elasticus</name>
    <dbReference type="NCBI Taxonomy" id="574655"/>
    <lineage>
        <taxon>Eukaryota</taxon>
        <taxon>Fungi</taxon>
        <taxon>Dikarya</taxon>
        <taxon>Ascomycota</taxon>
        <taxon>Pezizomycotina</taxon>
        <taxon>Dothideomycetes</taxon>
        <taxon>Dothideomycetidae</taxon>
        <taxon>Mycosphaerellales</taxon>
        <taxon>Teratosphaeriaceae</taxon>
        <taxon>Elasticomyces</taxon>
    </lineage>
</organism>
<reference evidence="1" key="1">
    <citation type="submission" date="2023-08" db="EMBL/GenBank/DDBJ databases">
        <title>Black Yeasts Isolated from many extreme environments.</title>
        <authorList>
            <person name="Coleine C."/>
            <person name="Stajich J.E."/>
            <person name="Selbmann L."/>
        </authorList>
    </citation>
    <scope>NUCLEOTIDE SEQUENCE</scope>
    <source>
        <strain evidence="1">CCFEE 5810</strain>
    </source>
</reference>
<protein>
    <submittedName>
        <fullName evidence="1">Uncharacterized protein</fullName>
    </submittedName>
</protein>
<dbReference type="AlphaFoldDB" id="A0AAN7W3K5"/>
<name>A0AAN7W3K5_9PEZI</name>
<comment type="caution">
    <text evidence="1">The sequence shown here is derived from an EMBL/GenBank/DDBJ whole genome shotgun (WGS) entry which is preliminary data.</text>
</comment>
<accession>A0AAN7W3K5</accession>
<sequence>MAPTLISIPPEMLEMVAKSLDPENDQSYALLKLRLVCHDARSAVQKVFVRTYFTTRSVFFMMSKLRELEDIASSEELASRVTDLDFICEPSTTKTPDWSATLKDTARQPDPTALALPLSVILSKFPQLATISFVKGYYATEPKDDQRKTYKWDTEATVQATIGALAMVGVQPTTISTDMCPPLSKDQSWFCLRPHLDLLHRLDLSVFLDREHGVNVNKICMNFLLALQQCTVLEELYLSLGYSNEVRDAFDCLASAVLLPRLRRFAFRQTACDTPTMIRFLNNHAATLRSCDFAWVEFWHRGAVDFTNLLAMMSERLSLDKLAIEECSEGQLSLLTFPDMVKVSFDSEPNDDGYVVVELDETISLEGYDEVQSGLECMLKCVEVL</sequence>
<dbReference type="EMBL" id="JAVRQU010000011">
    <property type="protein sequence ID" value="KAK5697542.1"/>
    <property type="molecule type" value="Genomic_DNA"/>
</dbReference>
<evidence type="ECO:0000313" key="1">
    <source>
        <dbReference type="EMBL" id="KAK5697542.1"/>
    </source>
</evidence>
<proteinExistence type="predicted"/>
<gene>
    <name evidence="1" type="ORF">LTR97_007680</name>
</gene>
<evidence type="ECO:0000313" key="2">
    <source>
        <dbReference type="Proteomes" id="UP001310594"/>
    </source>
</evidence>
<dbReference type="Proteomes" id="UP001310594">
    <property type="component" value="Unassembled WGS sequence"/>
</dbReference>